<dbReference type="AlphaFoldDB" id="G0M6S6"/>
<evidence type="ECO:0000313" key="3">
    <source>
        <dbReference type="Proteomes" id="UP000008068"/>
    </source>
</evidence>
<dbReference type="eggNOG" id="ENOG502QVCG">
    <property type="taxonomic scope" value="Eukaryota"/>
</dbReference>
<proteinExistence type="predicted"/>
<gene>
    <name evidence="2" type="ORF">CAEBREN_04877</name>
</gene>
<feature type="compositionally biased region" description="Basic and acidic residues" evidence="1">
    <location>
        <begin position="71"/>
        <end position="85"/>
    </location>
</feature>
<feature type="compositionally biased region" description="Basic residues" evidence="1">
    <location>
        <begin position="149"/>
        <end position="164"/>
    </location>
</feature>
<dbReference type="STRING" id="135651.G0M6S6"/>
<dbReference type="EMBL" id="GL379786">
    <property type="protein sequence ID" value="EGT30169.1"/>
    <property type="molecule type" value="Genomic_DNA"/>
</dbReference>
<dbReference type="OrthoDB" id="5823380at2759"/>
<dbReference type="Proteomes" id="UP000008068">
    <property type="component" value="Unassembled WGS sequence"/>
</dbReference>
<evidence type="ECO:0000313" key="2">
    <source>
        <dbReference type="EMBL" id="EGT30169.1"/>
    </source>
</evidence>
<dbReference type="HOGENOM" id="CLU_1200729_0_0_1"/>
<organism evidence="3">
    <name type="scientific">Caenorhabditis brenneri</name>
    <name type="common">Nematode worm</name>
    <dbReference type="NCBI Taxonomy" id="135651"/>
    <lineage>
        <taxon>Eukaryota</taxon>
        <taxon>Metazoa</taxon>
        <taxon>Ecdysozoa</taxon>
        <taxon>Nematoda</taxon>
        <taxon>Chromadorea</taxon>
        <taxon>Rhabditida</taxon>
        <taxon>Rhabditina</taxon>
        <taxon>Rhabditomorpha</taxon>
        <taxon>Rhabditoidea</taxon>
        <taxon>Rhabditidae</taxon>
        <taxon>Peloderinae</taxon>
        <taxon>Caenorhabditis</taxon>
    </lineage>
</organism>
<evidence type="ECO:0000256" key="1">
    <source>
        <dbReference type="SAM" id="MobiDB-lite"/>
    </source>
</evidence>
<feature type="compositionally biased region" description="Low complexity" evidence="1">
    <location>
        <begin position="135"/>
        <end position="148"/>
    </location>
</feature>
<keyword evidence="3" id="KW-1185">Reference proteome</keyword>
<sequence length="231" mass="24710">MMEMRNKSDSLMDQVFAAVTLPTVGQTTIVEEHHEESHAVYHHESHHVESHNEHFEYTSSGVTVGNVVGHPADRRPTVDFEDQRSEVSALSKATSVSVHSSVSQKSANHGHYDLPPIPQYDMPPIVVGDAVVGKAHSTASSKSGSRHSAASHHSHHSQHSHHSALTHDSESTITEGTLVNQPITVGGVVGGVSVGGVVGSEAPTPLAVGQSLEHDAVIEQFKNLHGRVNFH</sequence>
<accession>G0M6S6</accession>
<feature type="region of interest" description="Disordered" evidence="1">
    <location>
        <begin position="134"/>
        <end position="169"/>
    </location>
</feature>
<protein>
    <submittedName>
        <fullName evidence="2">Uncharacterized protein</fullName>
    </submittedName>
</protein>
<reference evidence="3" key="1">
    <citation type="submission" date="2011-07" db="EMBL/GenBank/DDBJ databases">
        <authorList>
            <consortium name="Caenorhabditis brenneri Sequencing and Analysis Consortium"/>
            <person name="Wilson R.K."/>
        </authorList>
    </citation>
    <scope>NUCLEOTIDE SEQUENCE [LARGE SCALE GENOMIC DNA]</scope>
    <source>
        <strain evidence="3">PB2801</strain>
    </source>
</reference>
<feature type="region of interest" description="Disordered" evidence="1">
    <location>
        <begin position="71"/>
        <end position="116"/>
    </location>
</feature>
<dbReference type="InParanoid" id="G0M6S6"/>
<name>G0M6S6_CAEBE</name>